<evidence type="ECO:0000313" key="1">
    <source>
        <dbReference type="EMBL" id="PIA33843.1"/>
    </source>
</evidence>
<keyword evidence="2" id="KW-1185">Reference proteome</keyword>
<protein>
    <submittedName>
        <fullName evidence="1">Uncharacterized protein</fullName>
    </submittedName>
</protein>
<dbReference type="EMBL" id="KZ305057">
    <property type="protein sequence ID" value="PIA33843.1"/>
    <property type="molecule type" value="Genomic_DNA"/>
</dbReference>
<dbReference type="AlphaFoldDB" id="A0A2G5CRE5"/>
<gene>
    <name evidence="1" type="ORF">AQUCO_04000132v1</name>
</gene>
<evidence type="ECO:0000313" key="2">
    <source>
        <dbReference type="Proteomes" id="UP000230069"/>
    </source>
</evidence>
<name>A0A2G5CRE5_AQUCA</name>
<dbReference type="InParanoid" id="A0A2G5CRE5"/>
<proteinExistence type="predicted"/>
<reference evidence="1 2" key="1">
    <citation type="submission" date="2017-09" db="EMBL/GenBank/DDBJ databases">
        <title>WGS assembly of Aquilegia coerulea Goldsmith.</title>
        <authorList>
            <person name="Hodges S."/>
            <person name="Kramer E."/>
            <person name="Nordborg M."/>
            <person name="Tomkins J."/>
            <person name="Borevitz J."/>
            <person name="Derieg N."/>
            <person name="Yan J."/>
            <person name="Mihaltcheva S."/>
            <person name="Hayes R.D."/>
            <person name="Rokhsar D."/>
        </authorList>
    </citation>
    <scope>NUCLEOTIDE SEQUENCE [LARGE SCALE GENOMIC DNA]</scope>
    <source>
        <strain evidence="2">cv. Goldsmith</strain>
    </source>
</reference>
<accession>A0A2G5CRE5</accession>
<sequence length="122" mass="13787">MLKVSVLIDERKDEWVAMLEIPFGVPKGLRPANCEFLLCGLWMNEDLFCTEGKDLLTENAYEVRCYSYKLIDEAFNSIRLPFAKDVSGDDISPQLVISHVGSLVSPHKVMADAKQKPFIPCH</sequence>
<dbReference type="Proteomes" id="UP000230069">
    <property type="component" value="Unassembled WGS sequence"/>
</dbReference>
<organism evidence="1 2">
    <name type="scientific">Aquilegia coerulea</name>
    <name type="common">Rocky mountain columbine</name>
    <dbReference type="NCBI Taxonomy" id="218851"/>
    <lineage>
        <taxon>Eukaryota</taxon>
        <taxon>Viridiplantae</taxon>
        <taxon>Streptophyta</taxon>
        <taxon>Embryophyta</taxon>
        <taxon>Tracheophyta</taxon>
        <taxon>Spermatophyta</taxon>
        <taxon>Magnoliopsida</taxon>
        <taxon>Ranunculales</taxon>
        <taxon>Ranunculaceae</taxon>
        <taxon>Thalictroideae</taxon>
        <taxon>Aquilegia</taxon>
    </lineage>
</organism>
<dbReference type="OrthoDB" id="2000712at2759"/>